<feature type="region of interest" description="N-terminal hotdog fold" evidence="5">
    <location>
        <begin position="919"/>
        <end position="1054"/>
    </location>
</feature>
<dbReference type="PROSITE" id="PS00012">
    <property type="entry name" value="PHOSPHOPANTETHEINE"/>
    <property type="match status" value="1"/>
</dbReference>
<feature type="active site" description="Proton acceptor; for dehydratase activity" evidence="5">
    <location>
        <position position="951"/>
    </location>
</feature>
<evidence type="ECO:0000313" key="9">
    <source>
        <dbReference type="EMBL" id="KAG9247051.1"/>
    </source>
</evidence>
<feature type="domain" description="PKS/mFAS DH" evidence="8">
    <location>
        <begin position="919"/>
        <end position="1239"/>
    </location>
</feature>
<dbReference type="EMBL" id="MU253784">
    <property type="protein sequence ID" value="KAG9247051.1"/>
    <property type="molecule type" value="Genomic_DNA"/>
</dbReference>
<dbReference type="GO" id="GO:1901336">
    <property type="term" value="P:lactone biosynthetic process"/>
    <property type="evidence" value="ECO:0007669"/>
    <property type="project" value="UniProtKB-ARBA"/>
</dbReference>
<dbReference type="InterPro" id="IPR016036">
    <property type="entry name" value="Malonyl_transacylase_ACP-bd"/>
</dbReference>
<proteinExistence type="predicted"/>
<dbReference type="InterPro" id="IPR016039">
    <property type="entry name" value="Thiolase-like"/>
</dbReference>
<dbReference type="SMART" id="SM00827">
    <property type="entry name" value="PKS_AT"/>
    <property type="match status" value="1"/>
</dbReference>
<dbReference type="InterPro" id="IPR020841">
    <property type="entry name" value="PKS_Beta-ketoAc_synthase_dom"/>
</dbReference>
<dbReference type="PANTHER" id="PTHR43775">
    <property type="entry name" value="FATTY ACID SYNTHASE"/>
    <property type="match status" value="1"/>
</dbReference>
<dbReference type="Pfam" id="PF00698">
    <property type="entry name" value="Acyl_transf_1"/>
    <property type="match status" value="1"/>
</dbReference>
<dbReference type="InterPro" id="IPR049900">
    <property type="entry name" value="PKS_mFAS_DH"/>
</dbReference>
<organism evidence="9 10">
    <name type="scientific">Calycina marina</name>
    <dbReference type="NCBI Taxonomy" id="1763456"/>
    <lineage>
        <taxon>Eukaryota</taxon>
        <taxon>Fungi</taxon>
        <taxon>Dikarya</taxon>
        <taxon>Ascomycota</taxon>
        <taxon>Pezizomycotina</taxon>
        <taxon>Leotiomycetes</taxon>
        <taxon>Helotiales</taxon>
        <taxon>Pezizellaceae</taxon>
        <taxon>Calycina</taxon>
    </lineage>
</organism>
<dbReference type="PROSITE" id="PS00606">
    <property type="entry name" value="KS3_1"/>
    <property type="match status" value="1"/>
</dbReference>
<dbReference type="GO" id="GO:0006633">
    <property type="term" value="P:fatty acid biosynthetic process"/>
    <property type="evidence" value="ECO:0007669"/>
    <property type="project" value="InterPro"/>
</dbReference>
<dbReference type="Pfam" id="PF08659">
    <property type="entry name" value="KR"/>
    <property type="match status" value="1"/>
</dbReference>
<keyword evidence="4" id="KW-0511">Multifunctional enzyme</keyword>
<dbReference type="InterPro" id="IPR057326">
    <property type="entry name" value="KR_dom"/>
</dbReference>
<evidence type="ECO:0000256" key="5">
    <source>
        <dbReference type="PROSITE-ProRule" id="PRU01363"/>
    </source>
</evidence>
<dbReference type="Proteomes" id="UP000887226">
    <property type="component" value="Unassembled WGS sequence"/>
</dbReference>
<dbReference type="Pfam" id="PF02801">
    <property type="entry name" value="Ketoacyl-synt_C"/>
    <property type="match status" value="1"/>
</dbReference>
<dbReference type="SUPFAM" id="SSF51735">
    <property type="entry name" value="NAD(P)-binding Rossmann-fold domains"/>
    <property type="match status" value="2"/>
</dbReference>
<feature type="active site" description="Proton donor; for dehydratase activity" evidence="5">
    <location>
        <position position="1147"/>
    </location>
</feature>
<dbReference type="Pfam" id="PF13602">
    <property type="entry name" value="ADH_zinc_N_2"/>
    <property type="match status" value="1"/>
</dbReference>
<dbReference type="PROSITE" id="PS52004">
    <property type="entry name" value="KS3_2"/>
    <property type="match status" value="1"/>
</dbReference>
<dbReference type="Gene3D" id="3.10.129.110">
    <property type="entry name" value="Polyketide synthase dehydratase"/>
    <property type="match status" value="1"/>
</dbReference>
<dbReference type="InterPro" id="IPR013968">
    <property type="entry name" value="PKS_KR"/>
</dbReference>
<keyword evidence="3" id="KW-0808">Transferase</keyword>
<dbReference type="Gene3D" id="1.10.1200.10">
    <property type="entry name" value="ACP-like"/>
    <property type="match status" value="1"/>
</dbReference>
<dbReference type="Pfam" id="PF21089">
    <property type="entry name" value="PKS_DH_N"/>
    <property type="match status" value="1"/>
</dbReference>
<evidence type="ECO:0000256" key="3">
    <source>
        <dbReference type="ARBA" id="ARBA00022679"/>
    </source>
</evidence>
<dbReference type="InterPro" id="IPR001227">
    <property type="entry name" value="Ac_transferase_dom_sf"/>
</dbReference>
<keyword evidence="10" id="KW-1185">Reference proteome</keyword>
<name>A0A9P8CJ18_9HELO</name>
<keyword evidence="2" id="KW-0597">Phosphoprotein</keyword>
<dbReference type="Gene3D" id="3.40.47.10">
    <property type="match status" value="1"/>
</dbReference>
<dbReference type="InterPro" id="IPR020843">
    <property type="entry name" value="ER"/>
</dbReference>
<dbReference type="FunFam" id="3.40.50.720:FF:000209">
    <property type="entry name" value="Polyketide synthase Pks12"/>
    <property type="match status" value="1"/>
</dbReference>
<dbReference type="Pfam" id="PF14765">
    <property type="entry name" value="PS-DH"/>
    <property type="match status" value="1"/>
</dbReference>
<comment type="caution">
    <text evidence="9">The sequence shown here is derived from an EMBL/GenBank/DDBJ whole genome shotgun (WGS) entry which is preliminary data.</text>
</comment>
<protein>
    <recommendedName>
        <fullName evidence="11">Polyketide synthase</fullName>
    </recommendedName>
</protein>
<dbReference type="InterPro" id="IPR032821">
    <property type="entry name" value="PKS_assoc"/>
</dbReference>
<dbReference type="InterPro" id="IPR036736">
    <property type="entry name" value="ACP-like_sf"/>
</dbReference>
<dbReference type="InterPro" id="IPR049551">
    <property type="entry name" value="PKS_DH_C"/>
</dbReference>
<dbReference type="GO" id="GO:0030639">
    <property type="term" value="P:polyketide biosynthetic process"/>
    <property type="evidence" value="ECO:0007669"/>
    <property type="project" value="UniProtKB-ARBA"/>
</dbReference>
<feature type="domain" description="Carrier" evidence="6">
    <location>
        <begin position="2106"/>
        <end position="2182"/>
    </location>
</feature>
<dbReference type="InterPro" id="IPR018201">
    <property type="entry name" value="Ketoacyl_synth_AS"/>
</dbReference>
<dbReference type="InterPro" id="IPR013154">
    <property type="entry name" value="ADH-like_N"/>
</dbReference>
<dbReference type="Pfam" id="PF23297">
    <property type="entry name" value="ACP_SdgA_C"/>
    <property type="match status" value="1"/>
</dbReference>
<dbReference type="Gene3D" id="3.90.180.10">
    <property type="entry name" value="Medium-chain alcohol dehydrogenases, catalytic domain"/>
    <property type="match status" value="1"/>
</dbReference>
<evidence type="ECO:0000259" key="7">
    <source>
        <dbReference type="PROSITE" id="PS52004"/>
    </source>
</evidence>
<dbReference type="Gene3D" id="3.40.366.10">
    <property type="entry name" value="Malonyl-Coenzyme A Acyl Carrier Protein, domain 2"/>
    <property type="match status" value="1"/>
</dbReference>
<evidence type="ECO:0000256" key="2">
    <source>
        <dbReference type="ARBA" id="ARBA00022553"/>
    </source>
</evidence>
<reference evidence="9" key="1">
    <citation type="journal article" date="2021" name="IMA Fungus">
        <title>Genomic characterization of three marine fungi, including Emericellopsis atlantica sp. nov. with signatures of a generalist lifestyle and marine biomass degradation.</title>
        <authorList>
            <person name="Hagestad O.C."/>
            <person name="Hou L."/>
            <person name="Andersen J.H."/>
            <person name="Hansen E.H."/>
            <person name="Altermark B."/>
            <person name="Li C."/>
            <person name="Kuhnert E."/>
            <person name="Cox R.J."/>
            <person name="Crous P.W."/>
            <person name="Spatafora J.W."/>
            <person name="Lail K."/>
            <person name="Amirebrahimi M."/>
            <person name="Lipzen A."/>
            <person name="Pangilinan J."/>
            <person name="Andreopoulos W."/>
            <person name="Hayes R.D."/>
            <person name="Ng V."/>
            <person name="Grigoriev I.V."/>
            <person name="Jackson S.A."/>
            <person name="Sutton T.D.S."/>
            <person name="Dobson A.D.W."/>
            <person name="Rama T."/>
        </authorList>
    </citation>
    <scope>NUCLEOTIDE SEQUENCE</scope>
    <source>
        <strain evidence="9">TRa3180A</strain>
    </source>
</reference>
<evidence type="ECO:0000259" key="6">
    <source>
        <dbReference type="PROSITE" id="PS50075"/>
    </source>
</evidence>
<keyword evidence="1" id="KW-0596">Phosphopantetheine</keyword>
<feature type="domain" description="Ketosynthase family 3 (KS3)" evidence="7">
    <location>
        <begin position="1"/>
        <end position="424"/>
    </location>
</feature>
<dbReference type="InterPro" id="IPR014043">
    <property type="entry name" value="Acyl_transferase_dom"/>
</dbReference>
<dbReference type="InterPro" id="IPR042104">
    <property type="entry name" value="PKS_dehydratase_sf"/>
</dbReference>
<dbReference type="CDD" id="cd00833">
    <property type="entry name" value="PKS"/>
    <property type="match status" value="1"/>
</dbReference>
<dbReference type="InterPro" id="IPR006162">
    <property type="entry name" value="Ppantetheine_attach_site"/>
</dbReference>
<dbReference type="PROSITE" id="PS52019">
    <property type="entry name" value="PKS_MFAS_DH"/>
    <property type="match status" value="1"/>
</dbReference>
<dbReference type="SMART" id="SM00825">
    <property type="entry name" value="PKS_KS"/>
    <property type="match status" value="1"/>
</dbReference>
<dbReference type="InterPro" id="IPR049552">
    <property type="entry name" value="PKS_DH_N"/>
</dbReference>
<dbReference type="GO" id="GO:0016491">
    <property type="term" value="F:oxidoreductase activity"/>
    <property type="evidence" value="ECO:0007669"/>
    <property type="project" value="InterPro"/>
</dbReference>
<dbReference type="PANTHER" id="PTHR43775:SF13">
    <property type="entry name" value="POLYKETIDE SYNTHASE 1"/>
    <property type="match status" value="1"/>
</dbReference>
<dbReference type="Pfam" id="PF16197">
    <property type="entry name" value="KAsynt_C_assoc"/>
    <property type="match status" value="1"/>
</dbReference>
<dbReference type="InterPro" id="IPR014031">
    <property type="entry name" value="Ketoacyl_synth_C"/>
</dbReference>
<evidence type="ECO:0000256" key="4">
    <source>
        <dbReference type="ARBA" id="ARBA00023268"/>
    </source>
</evidence>
<dbReference type="CDD" id="cd05195">
    <property type="entry name" value="enoyl_red"/>
    <property type="match status" value="1"/>
</dbReference>
<dbReference type="SUPFAM" id="SSF55048">
    <property type="entry name" value="Probable ACP-binding domain of malonyl-CoA ACP transacylase"/>
    <property type="match status" value="1"/>
</dbReference>
<dbReference type="SMART" id="SM00826">
    <property type="entry name" value="PKS_DH"/>
    <property type="match status" value="1"/>
</dbReference>
<dbReference type="OrthoDB" id="329835at2759"/>
<dbReference type="InterPro" id="IPR056501">
    <property type="entry name" value="NAD-bd_HRPKS_sdrA"/>
</dbReference>
<dbReference type="GO" id="GO:0031177">
    <property type="term" value="F:phosphopantetheine binding"/>
    <property type="evidence" value="ECO:0007669"/>
    <property type="project" value="InterPro"/>
</dbReference>
<evidence type="ECO:0008006" key="11">
    <source>
        <dbReference type="Google" id="ProtNLM"/>
    </source>
</evidence>
<dbReference type="GO" id="GO:0004315">
    <property type="term" value="F:3-oxoacyl-[acyl-carrier-protein] synthase activity"/>
    <property type="evidence" value="ECO:0007669"/>
    <property type="project" value="InterPro"/>
</dbReference>
<sequence>MKIAIVGMGCRLPGDVSSPEDFWELCSRARSGWSEHPKERFNHEAFHHPNPGKSGTYNQKGGHFLSEDLSLFDAPFFNITEQEAISMDPQQRLLLECTYEALESGGFPKNALAGKDVGVFIGSSFVEYEINNLRDTETVPMYQATGCAASLQSNRLSYYFDFRGPSTTVDTACSSSLVALHLAVQSLQNGDSTHAIVGGCHLNMFPDNSISMSMQRLFSDKGRSFSFDERGTGYGRGEGVGCIILKPLDNAILDHDSIRAVIAGTGVNSDGKTKGITMPSGEAQVNLMRSVYKRSRLNVADTGFVEAHGTGTQVGDPIEAAALHEVFGKGRTSKQPLFIGSVKSNIGHLEGASGVVAVIKAALMLEKGFVVPNYNFKVANETIPFGEWNLKVATTQRPWSRGKKYISINNFGFGGTNAHAVMERAPTPKPYTGPYGSNTAKAKTGVRRLYILSANDKTSAEKMMNNVTIYLEQRPAIFENSLMGNLAYTLGERRSNLPWKVAVASTTSHELIPILASQTITPTRAATEPRIGFIYTGQGAQWHAMGRELMDVYPAFASTMQLIDEYLMAFGADFSLIHELSQAKNSSRVSEAHISQPACTAIQLALTTMLSSWGIYPNSVAGHSSGEIGAAYAAGIINLKDAIAIAYYRGQAINFLKQHHPDMKGAMLAVGGSVDEVRPLINILRNGRATIACINSPSSITVSGEEEAVFELQAMLEERQMFSRKLRVDVAYHSHHMSLVEEEYLRNIQHVQSSSSSTVNFYSSLLGCAVNRLVLGPEYWRDNLTSPVLFSDAVREMCAPPKESTKPKLDIVVEIGPHSALEGPVRQILKAIGGSAMNIPYASSLVRGTNAVSSTLDLAAALFMKGVDLDMKAINFPTTEDKAPILLDNMPHYPWYHGKGYWHDSRISESHVHREGTRNDILGNLADYSNELEPTWRNVISIDDMPWLRQHKMSSLTVYPIAGYMAMAIEAASRRVAARNIKFDSFELREVTASRALVIEEGTNVETNITLRAYAEGTRTSSDTWDEFRVFSWSRSQGWLEHCRGLVAMHNTSANEVDGERQARETAALLKARVLSISKASSTSVDSNEMYKTLADVGAEYGILFQGLQNIRASEETALADLMIPNTASVMPFGHQPDLIIHPVFLDHFIQTVFPVLGAGRVPFDTLYMPSFVKSVTISGNVPRDVGHCLKVFAKGHQTPSNPSPTNLSIFATDGTDGTESLISMEGLTMTPVFAGSEVVTTAVRDLCYKLQWEPASTPQADELLTESVLLNGSEFSSEGKPDLDVAIICDMSTQKSLADELAASLSGGSCKRPVICSFEDLNSAGKICIVLSELERPCLENLSSEQFGNLQRILMAAQGVLWVVKGAYTGASSPASNMAVGLGRTIRSESLLNFTTLDMDPVSAYSAQASADLIVNVFDRSFISGNTSLNTDREYMERVGETFVPRFVDDEIMNAFVHGETHEQAPNLQPFAQEDRPLKMRLETPGALDTLYFVDDATVGTALPDFEIEIQVKATSMNFKDIMIAMGQLSSKYLGIECSGIISAIGSKVTDLAVGDRVCAMSKGAYSTYTRCLETNAQKISNDTSFEIAATIPVIYCTAYYALFDLARVREGEKVLIHAAAGGVGQAAIVLCQTAGAEIFATVGSLAKKKLLMTEYGIPDSHIFYSRDTSFAKAIKRATNDEGVDVILNSLAGDQLRETWDCLAHFGRFIEIGKRDIMGNTRLEMARFEHNALLASVDLTVIAQERPKLMKRILNDVFDLFDKSIIRPITPIMTFAISQVETAFRTLQSGKIMGKIIVVPGPGDQVKAVLRKTGRDLLKADATYVIIGGTGGLGRSMTKWMAEKGAKNIVIISRSSKVSDQVATLIEDCSSLGAKIVVHACDVTVASQVEELVQNGLSGAPPIRGVIHGAMVLKDVLLENMSHSDWESVVKPKVAGAWNFHNALLGVELDFFVALSSVSGDIGNRGQAAYAAANTFLNAFVQHRIAQGLPASSIDLSAVSDVGYLAENFERQTEIAANLGGETVNEAEVLALLAAAINGSLPNGHCITGIKIGPKTKDMFWVEDAKFSHLRLAAETAAAETQRLDSTSPTMLLKTALKASTSFEEALKIVYDGLVAKASAVLMLEDEMDPLKPIVAYGLDSLVAIEIRNWITRELDANLQVLVLLASSSLLSLAETIVKASTLVDHVRRLNGTT</sequence>
<accession>A0A9P8CJ18</accession>
<dbReference type="Pfam" id="PF08240">
    <property type="entry name" value="ADH_N"/>
    <property type="match status" value="1"/>
</dbReference>
<dbReference type="PROSITE" id="PS50075">
    <property type="entry name" value="CARRIER"/>
    <property type="match status" value="1"/>
</dbReference>
<gene>
    <name evidence="9" type="ORF">BJ878DRAFT_558139</name>
</gene>
<dbReference type="SMART" id="SM00822">
    <property type="entry name" value="PKS_KR"/>
    <property type="match status" value="1"/>
</dbReference>
<dbReference type="GO" id="GO:0004312">
    <property type="term" value="F:fatty acid synthase activity"/>
    <property type="evidence" value="ECO:0007669"/>
    <property type="project" value="TreeGrafter"/>
</dbReference>
<dbReference type="Pfam" id="PF00109">
    <property type="entry name" value="ketoacyl-synt"/>
    <property type="match status" value="1"/>
</dbReference>
<dbReference type="InterPro" id="IPR020807">
    <property type="entry name" value="PKS_DH"/>
</dbReference>
<feature type="region of interest" description="C-terminal hotdog fold" evidence="5">
    <location>
        <begin position="1082"/>
        <end position="1239"/>
    </location>
</feature>
<dbReference type="InterPro" id="IPR020806">
    <property type="entry name" value="PKS_PP-bd"/>
</dbReference>
<dbReference type="SMART" id="SM00823">
    <property type="entry name" value="PKS_PP"/>
    <property type="match status" value="1"/>
</dbReference>
<dbReference type="InterPro" id="IPR050091">
    <property type="entry name" value="PKS_NRPS_Biosynth_Enz"/>
</dbReference>
<dbReference type="InterPro" id="IPR016035">
    <property type="entry name" value="Acyl_Trfase/lysoPLipase"/>
</dbReference>
<dbReference type="SUPFAM" id="SSF53901">
    <property type="entry name" value="Thiolase-like"/>
    <property type="match status" value="1"/>
</dbReference>
<evidence type="ECO:0000259" key="8">
    <source>
        <dbReference type="PROSITE" id="PS52019"/>
    </source>
</evidence>
<dbReference type="Gene3D" id="3.40.50.720">
    <property type="entry name" value="NAD(P)-binding Rossmann-like Domain"/>
    <property type="match status" value="2"/>
</dbReference>
<dbReference type="InterPro" id="IPR014030">
    <property type="entry name" value="Ketoacyl_synth_N"/>
</dbReference>
<evidence type="ECO:0000313" key="10">
    <source>
        <dbReference type="Proteomes" id="UP000887226"/>
    </source>
</evidence>
<dbReference type="SUPFAM" id="SSF52151">
    <property type="entry name" value="FabD/lysophospholipase-like"/>
    <property type="match status" value="1"/>
</dbReference>
<dbReference type="SMART" id="SM00829">
    <property type="entry name" value="PKS_ER"/>
    <property type="match status" value="1"/>
</dbReference>
<dbReference type="InterPro" id="IPR009081">
    <property type="entry name" value="PP-bd_ACP"/>
</dbReference>
<evidence type="ECO:0000256" key="1">
    <source>
        <dbReference type="ARBA" id="ARBA00022450"/>
    </source>
</evidence>
<dbReference type="Pfam" id="PF23114">
    <property type="entry name" value="NAD-bd_HRPKS_sdrA"/>
    <property type="match status" value="1"/>
</dbReference>
<dbReference type="InterPro" id="IPR036291">
    <property type="entry name" value="NAD(P)-bd_dom_sf"/>
</dbReference>
<dbReference type="InterPro" id="IPR011032">
    <property type="entry name" value="GroES-like_sf"/>
</dbReference>
<dbReference type="SUPFAM" id="SSF47336">
    <property type="entry name" value="ACP-like"/>
    <property type="match status" value="1"/>
</dbReference>
<dbReference type="SUPFAM" id="SSF50129">
    <property type="entry name" value="GroES-like"/>
    <property type="match status" value="1"/>
</dbReference>